<organism evidence="2 3">
    <name type="scientific">Xylocopilactobacillus apicola</name>
    <dbReference type="NCBI Taxonomy" id="2932184"/>
    <lineage>
        <taxon>Bacteria</taxon>
        <taxon>Bacillati</taxon>
        <taxon>Bacillota</taxon>
        <taxon>Bacilli</taxon>
        <taxon>Lactobacillales</taxon>
        <taxon>Lactobacillaceae</taxon>
        <taxon>Xylocopilactobacillus</taxon>
    </lineage>
</organism>
<dbReference type="NCBIfam" id="NF002543">
    <property type="entry name" value="PRK02101.1-4"/>
    <property type="match status" value="1"/>
</dbReference>
<dbReference type="RefSeq" id="WP_317635653.1">
    <property type="nucleotide sequence ID" value="NZ_AP026802.1"/>
</dbReference>
<dbReference type="PANTHER" id="PTHR30283:SF4">
    <property type="entry name" value="PEROXIDE STRESS RESISTANCE PROTEIN YAAA"/>
    <property type="match status" value="1"/>
</dbReference>
<dbReference type="Pfam" id="PF03883">
    <property type="entry name" value="H2O2_YaaD"/>
    <property type="match status" value="1"/>
</dbReference>
<dbReference type="InterPro" id="IPR005583">
    <property type="entry name" value="YaaA"/>
</dbReference>
<dbReference type="HAMAP" id="MF_00652">
    <property type="entry name" value="UPF0246"/>
    <property type="match status" value="1"/>
</dbReference>
<sequence length="262" mass="30256">MITLISPAKKLDFKSPLLTQKFTQPQYLPDAKVLIKYCQKLTPADLQSLMSISPKLAELNYERFQNWQNDSTIDNSRQAIQAFKGDVYEGLQVEDFSDSDLKFAQTHLRILSGLYGILRPLDLIQPYRLEMGIKLPNGKNSNLYQFWGDRLTQNLNDEGQSTVINLASNEYFKAIQPQELKANLIQPIFLDEKNGEYKIISFYAKKARGLMSRFIIKNQLQQVEDLKDFDLAGYHFDKNRSTESVWAFVRPESQTGKQRGEK</sequence>
<dbReference type="GO" id="GO:0033194">
    <property type="term" value="P:response to hydroperoxide"/>
    <property type="evidence" value="ECO:0007669"/>
    <property type="project" value="TreeGrafter"/>
</dbReference>
<proteinExistence type="inferred from homology"/>
<dbReference type="GO" id="GO:0005829">
    <property type="term" value="C:cytosol"/>
    <property type="evidence" value="ECO:0007669"/>
    <property type="project" value="TreeGrafter"/>
</dbReference>
<keyword evidence="3" id="KW-1185">Reference proteome</keyword>
<protein>
    <recommendedName>
        <fullName evidence="1">UPF0246 protein XA3_01450</fullName>
    </recommendedName>
</protein>
<evidence type="ECO:0000256" key="1">
    <source>
        <dbReference type="HAMAP-Rule" id="MF_00652"/>
    </source>
</evidence>
<name>A0AAU9CUL6_9LACO</name>
<dbReference type="NCBIfam" id="NF002542">
    <property type="entry name" value="PRK02101.1-3"/>
    <property type="match status" value="1"/>
</dbReference>
<evidence type="ECO:0000313" key="2">
    <source>
        <dbReference type="EMBL" id="BDR57704.1"/>
    </source>
</evidence>
<dbReference type="NCBIfam" id="NF002541">
    <property type="entry name" value="PRK02101.1-1"/>
    <property type="match status" value="1"/>
</dbReference>
<dbReference type="PANTHER" id="PTHR30283">
    <property type="entry name" value="PEROXIDE STRESS RESPONSE PROTEIN YAAA"/>
    <property type="match status" value="1"/>
</dbReference>
<reference evidence="2 3" key="1">
    <citation type="journal article" date="2023" name="Microbiol. Spectr.">
        <title>Symbiosis of Carpenter Bees with Uncharacterized Lactic Acid Bacteria Showing NAD Auxotrophy.</title>
        <authorList>
            <person name="Kawasaki S."/>
            <person name="Ozawa K."/>
            <person name="Mori T."/>
            <person name="Yamamoto A."/>
            <person name="Ito M."/>
            <person name="Ohkuma M."/>
            <person name="Sakamoto M."/>
            <person name="Matsutani M."/>
        </authorList>
    </citation>
    <scope>NUCLEOTIDE SEQUENCE [LARGE SCALE GENOMIC DNA]</scope>
    <source>
        <strain evidence="2 3">XA3</strain>
    </source>
</reference>
<dbReference type="AlphaFoldDB" id="A0AAU9CUL6"/>
<comment type="similarity">
    <text evidence="1">Belongs to the UPF0246 family.</text>
</comment>
<dbReference type="EMBL" id="AP026802">
    <property type="protein sequence ID" value="BDR57704.1"/>
    <property type="molecule type" value="Genomic_DNA"/>
</dbReference>
<gene>
    <name evidence="2" type="ORF">XA3_01450</name>
</gene>
<accession>A0AAU9CUL6</accession>
<evidence type="ECO:0000313" key="3">
    <source>
        <dbReference type="Proteomes" id="UP001321861"/>
    </source>
</evidence>
<dbReference type="Proteomes" id="UP001321861">
    <property type="component" value="Chromosome"/>
</dbReference>
<dbReference type="KEGG" id="xap:XA3_01450"/>